<dbReference type="PANTHER" id="PTHR16199:SF4">
    <property type="entry name" value="CONDENSIN-2 COMPLEX SUBUNIT G2"/>
    <property type="match status" value="1"/>
</dbReference>
<evidence type="ECO:0000313" key="1">
    <source>
        <dbReference type="Ensembl" id="ENSANIP00000015109.1"/>
    </source>
</evidence>
<dbReference type="Ensembl" id="ENSANIT00000015634.1">
    <property type="protein sequence ID" value="ENSANIP00000015109.1"/>
    <property type="gene ID" value="ENSANIG00000010289.1"/>
</dbReference>
<dbReference type="GO" id="GO:0000796">
    <property type="term" value="C:condensin complex"/>
    <property type="evidence" value="ECO:0007669"/>
    <property type="project" value="TreeGrafter"/>
</dbReference>
<name>A0A8B9RWZ9_9AVES</name>
<dbReference type="GO" id="GO:0000070">
    <property type="term" value="P:mitotic sister chromatid segregation"/>
    <property type="evidence" value="ECO:0007669"/>
    <property type="project" value="TreeGrafter"/>
</dbReference>
<sequence>MIRDFNFCAVKNIFDPFNLNELLQELPKKQKEVLWERLTQLMTESLMENPVETWQRAEDNENNDHMEVEIVPEMKQTVAVIQGVTAVVTASIPAVDETVNYKALLECVFILNGVLPALPESEKVLKGAIQRVCEMWWEKGLEGKEQLGKTLFIILLKRSLNKGADVVRIWNQHQILLCFDYDSEESDEVKDLLLQCFISVKHIKKEEVGKLLSYYCIAILCFKSSKRTQLYSKMRIILFDYLHFSQ</sequence>
<keyword evidence="2" id="KW-1185">Reference proteome</keyword>
<dbReference type="AlphaFoldDB" id="A0A8B9RWZ9"/>
<organism evidence="1 2">
    <name type="scientific">Accipiter nisus</name>
    <name type="common">Eurasian sparrowhawk</name>
    <dbReference type="NCBI Taxonomy" id="211598"/>
    <lineage>
        <taxon>Eukaryota</taxon>
        <taxon>Metazoa</taxon>
        <taxon>Chordata</taxon>
        <taxon>Craniata</taxon>
        <taxon>Vertebrata</taxon>
        <taxon>Euteleostomi</taxon>
        <taxon>Archelosauria</taxon>
        <taxon>Archosauria</taxon>
        <taxon>Dinosauria</taxon>
        <taxon>Saurischia</taxon>
        <taxon>Theropoda</taxon>
        <taxon>Coelurosauria</taxon>
        <taxon>Aves</taxon>
        <taxon>Neognathae</taxon>
        <taxon>Neoaves</taxon>
        <taxon>Telluraves</taxon>
        <taxon>Accipitrimorphae</taxon>
        <taxon>Accipitriformes</taxon>
        <taxon>Accipitridae</taxon>
        <taxon>Accipitrinae</taxon>
        <taxon>Accipiter</taxon>
    </lineage>
</organism>
<proteinExistence type="predicted"/>
<protein>
    <recommendedName>
        <fullName evidence="3">Condensin-2 complex subunit G2</fullName>
    </recommendedName>
</protein>
<evidence type="ECO:0000313" key="2">
    <source>
        <dbReference type="Proteomes" id="UP000694541"/>
    </source>
</evidence>
<dbReference type="PANTHER" id="PTHR16199">
    <property type="entry name" value="CONDENSIN-2 COMPLEX SUBUNIT G2"/>
    <property type="match status" value="1"/>
</dbReference>
<accession>A0A8B9RWZ9</accession>
<reference evidence="1" key="1">
    <citation type="submission" date="2025-08" db="UniProtKB">
        <authorList>
            <consortium name="Ensembl"/>
        </authorList>
    </citation>
    <scope>IDENTIFICATION</scope>
</reference>
<evidence type="ECO:0008006" key="3">
    <source>
        <dbReference type="Google" id="ProtNLM"/>
    </source>
</evidence>
<dbReference type="GO" id="GO:0005634">
    <property type="term" value="C:nucleus"/>
    <property type="evidence" value="ECO:0007669"/>
    <property type="project" value="TreeGrafter"/>
</dbReference>
<reference evidence="1" key="2">
    <citation type="submission" date="2025-09" db="UniProtKB">
        <authorList>
            <consortium name="Ensembl"/>
        </authorList>
    </citation>
    <scope>IDENTIFICATION</scope>
</reference>
<dbReference type="Proteomes" id="UP000694541">
    <property type="component" value="Unplaced"/>
</dbReference>